<dbReference type="InterPro" id="IPR005064">
    <property type="entry name" value="BUG"/>
</dbReference>
<dbReference type="CDD" id="cd07012">
    <property type="entry name" value="PBP2_Bug_TTT"/>
    <property type="match status" value="1"/>
</dbReference>
<evidence type="ECO:0000313" key="4">
    <source>
        <dbReference type="Proteomes" id="UP000288812"/>
    </source>
</evidence>
<organism evidence="3 4">
    <name type="scientific">Anaerosphaera multitolerans</name>
    <dbReference type="NCBI Taxonomy" id="2487351"/>
    <lineage>
        <taxon>Bacteria</taxon>
        <taxon>Bacillati</taxon>
        <taxon>Bacillota</taxon>
        <taxon>Tissierellia</taxon>
        <taxon>Tissierellales</taxon>
        <taxon>Peptoniphilaceae</taxon>
        <taxon>Anaerosphaera</taxon>
    </lineage>
</organism>
<accession>A0A437S6Q7</accession>
<sequence length="338" mass="35997">MKKKMKKRISLISTLVLVGALLVGCGNSGGNKGNNAATNTADADTGAWEFERRIEIICPWGAGGGADTTLRTFASELEKELNVPVVINNKEGAGGVTGVDFAIKQPADGYTWLLSTQSPMLAEITGVTDVPVYEKTIPVSRLVHDVNIIIAGKNSPYQNLEELLAYVEENPGAIKAGCMSITGLDGAIVKLVFGDKVEPVAYSEGAQMNADVMGGHLPIAVVGPAEVMGLIQSEDIKVLAVCAEERLTTEELKDVQCTGELGIDAFYGPARGIFAVEGTPQEVIDAFDAAAKKAVATEEFKSWAASQGLDQRPGYLNHEDYKTWWAEEYEGLKEALGS</sequence>
<keyword evidence="2" id="KW-0732">Signal</keyword>
<dbReference type="EMBL" id="RLIH01000007">
    <property type="protein sequence ID" value="RVU54710.1"/>
    <property type="molecule type" value="Genomic_DNA"/>
</dbReference>
<reference evidence="3 4" key="1">
    <citation type="submission" date="2018-11" db="EMBL/GenBank/DDBJ databases">
        <title>Genome sequencing and assembly of Anaerosphaera sp. nov., GS7-6-2.</title>
        <authorList>
            <person name="Rettenmaier R."/>
            <person name="Liebl W."/>
            <person name="Zverlov V."/>
        </authorList>
    </citation>
    <scope>NUCLEOTIDE SEQUENCE [LARGE SCALE GENOMIC DNA]</scope>
    <source>
        <strain evidence="3 4">GS7-6-2</strain>
    </source>
</reference>
<dbReference type="Pfam" id="PF03401">
    <property type="entry name" value="TctC"/>
    <property type="match status" value="1"/>
</dbReference>
<evidence type="ECO:0000256" key="1">
    <source>
        <dbReference type="ARBA" id="ARBA00006987"/>
    </source>
</evidence>
<dbReference type="PANTHER" id="PTHR42928">
    <property type="entry name" value="TRICARBOXYLATE-BINDING PROTEIN"/>
    <property type="match status" value="1"/>
</dbReference>
<name>A0A437S6Q7_9FIRM</name>
<dbReference type="RefSeq" id="WP_127724576.1">
    <property type="nucleotide sequence ID" value="NZ_RLIH01000007.1"/>
</dbReference>
<dbReference type="PIRSF" id="PIRSF017082">
    <property type="entry name" value="YflP"/>
    <property type="match status" value="1"/>
</dbReference>
<evidence type="ECO:0000313" key="3">
    <source>
        <dbReference type="EMBL" id="RVU54710.1"/>
    </source>
</evidence>
<comment type="similarity">
    <text evidence="1">Belongs to the UPF0065 (bug) family.</text>
</comment>
<protein>
    <submittedName>
        <fullName evidence="3">Tripartite tricarboxylate transporter substrate binding protein</fullName>
    </submittedName>
</protein>
<proteinExistence type="inferred from homology"/>
<dbReference type="InterPro" id="IPR042100">
    <property type="entry name" value="Bug_dom1"/>
</dbReference>
<gene>
    <name evidence="3" type="ORF">EF514_06295</name>
</gene>
<comment type="caution">
    <text evidence="3">The sequence shown here is derived from an EMBL/GenBank/DDBJ whole genome shotgun (WGS) entry which is preliminary data.</text>
</comment>
<dbReference type="AlphaFoldDB" id="A0A437S6Q7"/>
<dbReference type="PROSITE" id="PS51257">
    <property type="entry name" value="PROKAR_LIPOPROTEIN"/>
    <property type="match status" value="1"/>
</dbReference>
<dbReference type="Proteomes" id="UP000288812">
    <property type="component" value="Unassembled WGS sequence"/>
</dbReference>
<keyword evidence="4" id="KW-1185">Reference proteome</keyword>
<dbReference type="Gene3D" id="3.40.190.150">
    <property type="entry name" value="Bordetella uptake gene, domain 1"/>
    <property type="match status" value="1"/>
</dbReference>
<dbReference type="Gene3D" id="3.40.190.10">
    <property type="entry name" value="Periplasmic binding protein-like II"/>
    <property type="match status" value="1"/>
</dbReference>
<dbReference type="PANTHER" id="PTHR42928:SF5">
    <property type="entry name" value="BLR1237 PROTEIN"/>
    <property type="match status" value="1"/>
</dbReference>
<evidence type="ECO:0000256" key="2">
    <source>
        <dbReference type="SAM" id="SignalP"/>
    </source>
</evidence>
<dbReference type="OrthoDB" id="8881899at2"/>
<feature type="signal peptide" evidence="2">
    <location>
        <begin position="1"/>
        <end position="28"/>
    </location>
</feature>
<feature type="chain" id="PRO_5039079683" evidence="2">
    <location>
        <begin position="29"/>
        <end position="338"/>
    </location>
</feature>